<dbReference type="InterPro" id="IPR006342">
    <property type="entry name" value="FkbM_mtfrase"/>
</dbReference>
<sequence>MTADAMQRAARRAAGRSVTVLCSVVGRRQVVRVARFVLHRSRLDLPNDPRTNGEYALQGWVLTALPATTPLTVMDVGAHVGAWSQNLLALAGSSAPRLDLHAFEPSRHTHRLLAVNLPETARVNRLAVTDRAGDVALHTIGRVAGRNSLLPQRTTSAQVEQVGATTIDDYLAQQDIEHVDLMKIDAEGHDCRVLRGAERSFERRAVSIAQFEYNHRWVHGRCFLKDVFDLLSPLDYRIGKLTPRGVEWYPAWDPDLETFVEGNYLACTPELARRLPGIRWWKEGTPSCTSA</sequence>
<dbReference type="EMBL" id="WLZY01000003">
    <property type="protein sequence ID" value="NDL57647.1"/>
    <property type="molecule type" value="Genomic_DNA"/>
</dbReference>
<dbReference type="SUPFAM" id="SSF53335">
    <property type="entry name" value="S-adenosyl-L-methionine-dependent methyltransferases"/>
    <property type="match status" value="1"/>
</dbReference>
<dbReference type="PANTHER" id="PTHR34203">
    <property type="entry name" value="METHYLTRANSFERASE, FKBM FAMILY PROTEIN"/>
    <property type="match status" value="1"/>
</dbReference>
<name>A0A7K3M3N2_9ACTN</name>
<dbReference type="GO" id="GO:0008168">
    <property type="term" value="F:methyltransferase activity"/>
    <property type="evidence" value="ECO:0007669"/>
    <property type="project" value="UniProtKB-KW"/>
</dbReference>
<evidence type="ECO:0000313" key="2">
    <source>
        <dbReference type="EMBL" id="NDL57647.1"/>
    </source>
</evidence>
<dbReference type="NCBIfam" id="TIGR01444">
    <property type="entry name" value="fkbM_fam"/>
    <property type="match status" value="1"/>
</dbReference>
<comment type="caution">
    <text evidence="2">The sequence shown here is derived from an EMBL/GenBank/DDBJ whole genome shotgun (WGS) entry which is preliminary data.</text>
</comment>
<dbReference type="InterPro" id="IPR029063">
    <property type="entry name" value="SAM-dependent_MTases_sf"/>
</dbReference>
<keyword evidence="2" id="KW-0489">Methyltransferase</keyword>
<dbReference type="Proteomes" id="UP000460435">
    <property type="component" value="Unassembled WGS sequence"/>
</dbReference>
<reference evidence="2 3" key="1">
    <citation type="submission" date="2019-11" db="EMBL/GenBank/DDBJ databases">
        <authorList>
            <person name="Li X.-J."/>
            <person name="Feng X.-M."/>
        </authorList>
    </citation>
    <scope>NUCLEOTIDE SEQUENCE [LARGE SCALE GENOMIC DNA]</scope>
    <source>
        <strain evidence="2 3">XMNu-373</strain>
    </source>
</reference>
<organism evidence="2 3">
    <name type="scientific">Phytoactinopolyspora mesophila</name>
    <dbReference type="NCBI Taxonomy" id="2650750"/>
    <lineage>
        <taxon>Bacteria</taxon>
        <taxon>Bacillati</taxon>
        <taxon>Actinomycetota</taxon>
        <taxon>Actinomycetes</taxon>
        <taxon>Jiangellales</taxon>
        <taxon>Jiangellaceae</taxon>
        <taxon>Phytoactinopolyspora</taxon>
    </lineage>
</organism>
<accession>A0A7K3M3N2</accession>
<dbReference type="InterPro" id="IPR052514">
    <property type="entry name" value="SAM-dependent_MTase"/>
</dbReference>
<protein>
    <submittedName>
        <fullName evidence="2">FkbM family methyltransferase</fullName>
    </submittedName>
</protein>
<evidence type="ECO:0000259" key="1">
    <source>
        <dbReference type="Pfam" id="PF05050"/>
    </source>
</evidence>
<evidence type="ECO:0000313" key="3">
    <source>
        <dbReference type="Proteomes" id="UP000460435"/>
    </source>
</evidence>
<keyword evidence="2" id="KW-0808">Transferase</keyword>
<feature type="domain" description="Methyltransferase FkbM" evidence="1">
    <location>
        <begin position="75"/>
        <end position="237"/>
    </location>
</feature>
<proteinExistence type="predicted"/>
<dbReference type="PANTHER" id="PTHR34203:SF15">
    <property type="entry name" value="SLL1173 PROTEIN"/>
    <property type="match status" value="1"/>
</dbReference>
<dbReference type="Gene3D" id="3.40.50.150">
    <property type="entry name" value="Vaccinia Virus protein VP39"/>
    <property type="match status" value="1"/>
</dbReference>
<dbReference type="RefSeq" id="WP_162450330.1">
    <property type="nucleotide sequence ID" value="NZ_WLZY01000003.1"/>
</dbReference>
<gene>
    <name evidence="2" type="ORF">F7O44_11235</name>
</gene>
<dbReference type="AlphaFoldDB" id="A0A7K3M3N2"/>
<dbReference type="Pfam" id="PF05050">
    <property type="entry name" value="Methyltransf_21"/>
    <property type="match status" value="1"/>
</dbReference>
<dbReference type="GO" id="GO:0032259">
    <property type="term" value="P:methylation"/>
    <property type="evidence" value="ECO:0007669"/>
    <property type="project" value="UniProtKB-KW"/>
</dbReference>
<keyword evidence="3" id="KW-1185">Reference proteome</keyword>